<organism evidence="2 3">
    <name type="scientific">Nocardioides lianchengensis</name>
    <dbReference type="NCBI Taxonomy" id="1045774"/>
    <lineage>
        <taxon>Bacteria</taxon>
        <taxon>Bacillati</taxon>
        <taxon>Actinomycetota</taxon>
        <taxon>Actinomycetes</taxon>
        <taxon>Propionibacteriales</taxon>
        <taxon>Nocardioidaceae</taxon>
        <taxon>Nocardioides</taxon>
    </lineage>
</organism>
<feature type="transmembrane region" description="Helical" evidence="1">
    <location>
        <begin position="24"/>
        <end position="45"/>
    </location>
</feature>
<evidence type="ECO:0008006" key="4">
    <source>
        <dbReference type="Google" id="ProtNLM"/>
    </source>
</evidence>
<protein>
    <recommendedName>
        <fullName evidence="4">Integral membrane protein</fullName>
    </recommendedName>
</protein>
<name>A0A1G6TN52_9ACTN</name>
<proteinExistence type="predicted"/>
<feature type="transmembrane region" description="Helical" evidence="1">
    <location>
        <begin position="189"/>
        <end position="216"/>
    </location>
</feature>
<dbReference type="AlphaFoldDB" id="A0A1G6TN52"/>
<evidence type="ECO:0000313" key="2">
    <source>
        <dbReference type="EMBL" id="SDD30602.1"/>
    </source>
</evidence>
<dbReference type="EMBL" id="FMZM01000007">
    <property type="protein sequence ID" value="SDD30602.1"/>
    <property type="molecule type" value="Genomic_DNA"/>
</dbReference>
<feature type="transmembrane region" description="Helical" evidence="1">
    <location>
        <begin position="51"/>
        <end position="71"/>
    </location>
</feature>
<keyword evidence="1" id="KW-0472">Membrane</keyword>
<reference evidence="2 3" key="1">
    <citation type="submission" date="2016-10" db="EMBL/GenBank/DDBJ databases">
        <authorList>
            <person name="de Groot N.N."/>
        </authorList>
    </citation>
    <scope>NUCLEOTIDE SEQUENCE [LARGE SCALE GENOMIC DNA]</scope>
    <source>
        <strain evidence="2 3">CGMCC 4.6858</strain>
    </source>
</reference>
<dbReference type="STRING" id="1045774.SAMN05421872_107137"/>
<accession>A0A1G6TN52</accession>
<gene>
    <name evidence="2" type="ORF">SAMN05421872_107137</name>
</gene>
<evidence type="ECO:0000256" key="1">
    <source>
        <dbReference type="SAM" id="Phobius"/>
    </source>
</evidence>
<feature type="transmembrane region" description="Helical" evidence="1">
    <location>
        <begin position="165"/>
        <end position="183"/>
    </location>
</feature>
<sequence length="251" mass="25364">MLPKATPAVDNEPVTTEAGRALRLLRATVLAGVVTVLGTVAHSLAGGRLPGATGFAVLLVLLVAGAAPLLARAASTRRLVALVVGGQTFVHAVLTATSGHAGDGVGASSPAPVVPTIPDSVLTSSHREGTLAELLHPQPAAGSGAGPTVPDWVLHLLADLQPAQLPMALAHLLAAVGVGWWLASGERALFVLLVLAAAPLLRLLAPAALPVAIGPVRAVRTAFRLRVVRREVLLSSSLARRGPPAPVLLAT</sequence>
<evidence type="ECO:0000313" key="3">
    <source>
        <dbReference type="Proteomes" id="UP000199034"/>
    </source>
</evidence>
<dbReference type="Proteomes" id="UP000199034">
    <property type="component" value="Unassembled WGS sequence"/>
</dbReference>
<keyword evidence="1" id="KW-1133">Transmembrane helix</keyword>
<keyword evidence="1" id="KW-0812">Transmembrane</keyword>
<keyword evidence="3" id="KW-1185">Reference proteome</keyword>